<protein>
    <submittedName>
        <fullName evidence="2">Uncharacterized protein</fullName>
    </submittedName>
</protein>
<feature type="compositionally biased region" description="Pro residues" evidence="1">
    <location>
        <begin position="1"/>
        <end position="33"/>
    </location>
</feature>
<feature type="compositionally biased region" description="Polar residues" evidence="1">
    <location>
        <begin position="36"/>
        <end position="51"/>
    </location>
</feature>
<dbReference type="EMBL" id="JBIAJP010000002">
    <property type="protein sequence ID" value="MFF0004043.1"/>
    <property type="molecule type" value="Genomic_DNA"/>
</dbReference>
<evidence type="ECO:0000313" key="3">
    <source>
        <dbReference type="Proteomes" id="UP001601422"/>
    </source>
</evidence>
<feature type="region of interest" description="Disordered" evidence="1">
    <location>
        <begin position="1"/>
        <end position="52"/>
    </location>
</feature>
<organism evidence="2 3">
    <name type="scientific">Streptomyces tibetensis</name>
    <dbReference type="NCBI Taxonomy" id="2382123"/>
    <lineage>
        <taxon>Bacteria</taxon>
        <taxon>Bacillati</taxon>
        <taxon>Actinomycetota</taxon>
        <taxon>Actinomycetes</taxon>
        <taxon>Kitasatosporales</taxon>
        <taxon>Streptomycetaceae</taxon>
        <taxon>Streptomyces</taxon>
    </lineage>
</organism>
<comment type="caution">
    <text evidence="2">The sequence shown here is derived from an EMBL/GenBank/DDBJ whole genome shotgun (WGS) entry which is preliminary data.</text>
</comment>
<dbReference type="Proteomes" id="UP001601422">
    <property type="component" value="Unassembled WGS sequence"/>
</dbReference>
<dbReference type="RefSeq" id="WP_361939234.1">
    <property type="nucleotide sequence ID" value="NZ_JBEXVS010000046.1"/>
</dbReference>
<reference evidence="2 3" key="1">
    <citation type="submission" date="2024-10" db="EMBL/GenBank/DDBJ databases">
        <title>The Natural Products Discovery Center: Release of the First 8490 Sequenced Strains for Exploring Actinobacteria Biosynthetic Diversity.</title>
        <authorList>
            <person name="Kalkreuter E."/>
            <person name="Kautsar S.A."/>
            <person name="Yang D."/>
            <person name="Bader C.D."/>
            <person name="Teijaro C.N."/>
            <person name="Fluegel L."/>
            <person name="Davis C.M."/>
            <person name="Simpson J.R."/>
            <person name="Lauterbach L."/>
            <person name="Steele A.D."/>
            <person name="Gui C."/>
            <person name="Meng S."/>
            <person name="Li G."/>
            <person name="Viehrig K."/>
            <person name="Ye F."/>
            <person name="Su P."/>
            <person name="Kiefer A.F."/>
            <person name="Nichols A."/>
            <person name="Cepeda A.J."/>
            <person name="Yan W."/>
            <person name="Fan B."/>
            <person name="Jiang Y."/>
            <person name="Adhikari A."/>
            <person name="Zheng C.-J."/>
            <person name="Schuster L."/>
            <person name="Cowan T.M."/>
            <person name="Smanski M.J."/>
            <person name="Chevrette M.G."/>
            <person name="De Carvalho L.P.S."/>
            <person name="Shen B."/>
        </authorList>
    </citation>
    <scope>NUCLEOTIDE SEQUENCE [LARGE SCALE GENOMIC DNA]</scope>
    <source>
        <strain evidence="2 3">NPDC005497</strain>
    </source>
</reference>
<accession>A0ABW6MSM1</accession>
<name>A0ABW6MSM1_9ACTN</name>
<evidence type="ECO:0000313" key="2">
    <source>
        <dbReference type="EMBL" id="MFF0004043.1"/>
    </source>
</evidence>
<gene>
    <name evidence="2" type="ORF">ACFYQT_11445</name>
</gene>
<sequence length="90" mass="9059">MAQPAPAPAPQPAPVAQPAPMAQPAPAPAPQPAPATQSTRDLASTDFTGGVSTKVPLDVTAEGKESLVHTAKNAASAVNDAKPMHGNLWF</sequence>
<proteinExistence type="predicted"/>
<evidence type="ECO:0000256" key="1">
    <source>
        <dbReference type="SAM" id="MobiDB-lite"/>
    </source>
</evidence>
<keyword evidence="3" id="KW-1185">Reference proteome</keyword>